<dbReference type="GO" id="GO:0009279">
    <property type="term" value="C:cell outer membrane"/>
    <property type="evidence" value="ECO:0007669"/>
    <property type="project" value="UniProtKB-SubCell"/>
</dbReference>
<evidence type="ECO:0000256" key="1">
    <source>
        <dbReference type="ARBA" id="ARBA00004571"/>
    </source>
</evidence>
<keyword evidence="10 12" id="KW-0472">Membrane</keyword>
<evidence type="ECO:0000256" key="6">
    <source>
        <dbReference type="ARBA" id="ARBA00022729"/>
    </source>
</evidence>
<comment type="similarity">
    <text evidence="12 13">Belongs to the TonB-dependent receptor family.</text>
</comment>
<feature type="domain" description="TonB-dependent receptor-like beta-barrel" evidence="15">
    <location>
        <begin position="321"/>
        <end position="772"/>
    </location>
</feature>
<dbReference type="GO" id="GO:0015344">
    <property type="term" value="F:siderophore uptake transmembrane transporter activity"/>
    <property type="evidence" value="ECO:0007669"/>
    <property type="project" value="TreeGrafter"/>
</dbReference>
<evidence type="ECO:0000256" key="13">
    <source>
        <dbReference type="RuleBase" id="RU003357"/>
    </source>
</evidence>
<evidence type="ECO:0000256" key="4">
    <source>
        <dbReference type="ARBA" id="ARBA00022496"/>
    </source>
</evidence>
<keyword evidence="9 13" id="KW-0798">TonB box</keyword>
<evidence type="ECO:0000256" key="7">
    <source>
        <dbReference type="ARBA" id="ARBA00023004"/>
    </source>
</evidence>
<sequence length="816" mass="92358">MKKNVLAFLALMLVGALQTSWAENLGFSIYGKVTDTNGNPLVGASVILENTFLGTYSGVNGEYRLSQVKEGNYTIIVNYLGFETSRINVKVDKDVELNIQLKQSSQYLDAVVVSSTRASNRMPIAQTTLNREQIQKLNTGGDTPYLLEMLPSVVISSESGIGIGNTAFRIRGTDPTRINVTINGVPLNDAESQGVYWVDLPDFAASVDNLQVQRGVGTSTNGAAAFGATVNFQTNTLTEKPFAAVDFLQGSFNSWKTSARVGTGVMDNGFSMEGRFSQLHTDGYVERATSDHRSMFITAAWHGENSQIRANIIHGEEHTGITWEGTPDYMMETNRRYNPAGEYVDDDGVTRYYDDQKDNYWQTHYHLIGTHSFSNNLTANITLHLTDGRGYYEEYKPDRKLSKFGLTQFTVRDTAISKTDFIQQKWMDNLFYGGVASLTYRLNNLNVIVGGGWNQYDGDHFGKVLWSKINIGLPNKYEWYRNNGLKTDWNVFAKSIWQINDALSVFADVQYRGIEYKLEGIDSDVMPLDQDHSWSFLNPKFGLTYRISSAHEVYASYAVAHREPARSDLKDAQKGSSDFTPKPERLNDWELGYRLRLQNLSVDLNYYYMLYKDQLVLTGELTDVGYARMTNVPNSYRTGVEVSLSYKPADWLRIDANSTFSKNIIKDYTNYANLVDNPNDWNELYTPVPENLGNTTISFSPSIVSGSRVTFYPLPSVSFSWVAKYVSRQYIDNTETKSRSLDPYFVNNVVLEYRTKKQSSHSAYIQLSVNNILNEKYSANAWVYRTLFQSGDPEYVLIGYYPQATTHYMLKFGIEF</sequence>
<keyword evidence="11 12" id="KW-0998">Cell outer membrane</keyword>
<feature type="signal peptide" evidence="14">
    <location>
        <begin position="1"/>
        <end position="22"/>
    </location>
</feature>
<dbReference type="PANTHER" id="PTHR32552">
    <property type="entry name" value="FERRICHROME IRON RECEPTOR-RELATED"/>
    <property type="match status" value="1"/>
</dbReference>
<dbReference type="InterPro" id="IPR036942">
    <property type="entry name" value="Beta-barrel_TonB_sf"/>
</dbReference>
<dbReference type="Gene3D" id="2.170.130.10">
    <property type="entry name" value="TonB-dependent receptor, plug domain"/>
    <property type="match status" value="1"/>
</dbReference>
<accession>A0A7D4AXX4</accession>
<gene>
    <name evidence="17" type="ORF">FHG85_09720</name>
</gene>
<evidence type="ECO:0000313" key="17">
    <source>
        <dbReference type="EMBL" id="QKG80534.1"/>
    </source>
</evidence>
<dbReference type="Gene3D" id="2.40.170.20">
    <property type="entry name" value="TonB-dependent receptor, beta-barrel domain"/>
    <property type="match status" value="1"/>
</dbReference>
<dbReference type="PANTHER" id="PTHR32552:SF68">
    <property type="entry name" value="FERRICHROME OUTER MEMBRANE TRANSPORTER_PHAGE RECEPTOR"/>
    <property type="match status" value="1"/>
</dbReference>
<keyword evidence="7" id="KW-0408">Iron</keyword>
<dbReference type="InterPro" id="IPR000531">
    <property type="entry name" value="Beta-barrel_TonB"/>
</dbReference>
<dbReference type="Pfam" id="PF13715">
    <property type="entry name" value="CarbopepD_reg_2"/>
    <property type="match status" value="1"/>
</dbReference>
<dbReference type="Pfam" id="PF07715">
    <property type="entry name" value="Plug"/>
    <property type="match status" value="1"/>
</dbReference>
<evidence type="ECO:0000256" key="8">
    <source>
        <dbReference type="ARBA" id="ARBA00023065"/>
    </source>
</evidence>
<feature type="domain" description="TonB-dependent receptor plug" evidence="16">
    <location>
        <begin position="121"/>
        <end position="228"/>
    </location>
</feature>
<dbReference type="InterPro" id="IPR012910">
    <property type="entry name" value="Plug_dom"/>
</dbReference>
<dbReference type="Pfam" id="PF00593">
    <property type="entry name" value="TonB_dep_Rec_b-barrel"/>
    <property type="match status" value="1"/>
</dbReference>
<dbReference type="InterPro" id="IPR039426">
    <property type="entry name" value="TonB-dep_rcpt-like"/>
</dbReference>
<name>A0A7D4AXX4_9BACT</name>
<evidence type="ECO:0000256" key="3">
    <source>
        <dbReference type="ARBA" id="ARBA00022452"/>
    </source>
</evidence>
<dbReference type="Gene3D" id="2.60.40.1120">
    <property type="entry name" value="Carboxypeptidase-like, regulatory domain"/>
    <property type="match status" value="1"/>
</dbReference>
<evidence type="ECO:0000256" key="10">
    <source>
        <dbReference type="ARBA" id="ARBA00023136"/>
    </source>
</evidence>
<dbReference type="SUPFAM" id="SSF56935">
    <property type="entry name" value="Porins"/>
    <property type="match status" value="1"/>
</dbReference>
<evidence type="ECO:0000256" key="5">
    <source>
        <dbReference type="ARBA" id="ARBA00022692"/>
    </source>
</evidence>
<evidence type="ECO:0000259" key="16">
    <source>
        <dbReference type="Pfam" id="PF07715"/>
    </source>
</evidence>
<keyword evidence="3 12" id="KW-1134">Transmembrane beta strand</keyword>
<keyword evidence="6 14" id="KW-0732">Signal</keyword>
<keyword evidence="4" id="KW-0410">Iron transport</keyword>
<dbReference type="PROSITE" id="PS52016">
    <property type="entry name" value="TONB_DEPENDENT_REC_3"/>
    <property type="match status" value="1"/>
</dbReference>
<dbReference type="SUPFAM" id="SSF49464">
    <property type="entry name" value="Carboxypeptidase regulatory domain-like"/>
    <property type="match status" value="1"/>
</dbReference>
<keyword evidence="2 12" id="KW-0813">Transport</keyword>
<dbReference type="KEGG" id="ttz:FHG85_09720"/>
<evidence type="ECO:0000256" key="12">
    <source>
        <dbReference type="PROSITE-ProRule" id="PRU01360"/>
    </source>
</evidence>
<keyword evidence="18" id="KW-1185">Reference proteome</keyword>
<evidence type="ECO:0000256" key="14">
    <source>
        <dbReference type="SAM" id="SignalP"/>
    </source>
</evidence>
<evidence type="ECO:0000256" key="11">
    <source>
        <dbReference type="ARBA" id="ARBA00023237"/>
    </source>
</evidence>
<keyword evidence="5 12" id="KW-0812">Transmembrane</keyword>
<dbReference type="Proteomes" id="UP000500961">
    <property type="component" value="Chromosome"/>
</dbReference>
<keyword evidence="17" id="KW-0675">Receptor</keyword>
<evidence type="ECO:0000256" key="9">
    <source>
        <dbReference type="ARBA" id="ARBA00023077"/>
    </source>
</evidence>
<evidence type="ECO:0000313" key="18">
    <source>
        <dbReference type="Proteomes" id="UP000500961"/>
    </source>
</evidence>
<organism evidence="17 18">
    <name type="scientific">Tenuifilum thalassicum</name>
    <dbReference type="NCBI Taxonomy" id="2590900"/>
    <lineage>
        <taxon>Bacteria</taxon>
        <taxon>Pseudomonadati</taxon>
        <taxon>Bacteroidota</taxon>
        <taxon>Bacteroidia</taxon>
        <taxon>Bacteroidales</taxon>
        <taxon>Tenuifilaceae</taxon>
        <taxon>Tenuifilum</taxon>
    </lineage>
</organism>
<dbReference type="AlphaFoldDB" id="A0A7D4AXX4"/>
<evidence type="ECO:0000259" key="15">
    <source>
        <dbReference type="Pfam" id="PF00593"/>
    </source>
</evidence>
<evidence type="ECO:0000256" key="2">
    <source>
        <dbReference type="ARBA" id="ARBA00022448"/>
    </source>
</evidence>
<dbReference type="EMBL" id="CP041345">
    <property type="protein sequence ID" value="QKG80534.1"/>
    <property type="molecule type" value="Genomic_DNA"/>
</dbReference>
<proteinExistence type="inferred from homology"/>
<dbReference type="InterPro" id="IPR037066">
    <property type="entry name" value="Plug_dom_sf"/>
</dbReference>
<protein>
    <submittedName>
        <fullName evidence="17">TonB-dependent receptor</fullName>
    </submittedName>
</protein>
<dbReference type="InterPro" id="IPR008969">
    <property type="entry name" value="CarboxyPept-like_regulatory"/>
</dbReference>
<dbReference type="RefSeq" id="WP_173075338.1">
    <property type="nucleotide sequence ID" value="NZ_CP041345.1"/>
</dbReference>
<feature type="chain" id="PRO_5029773585" evidence="14">
    <location>
        <begin position="23"/>
        <end position="816"/>
    </location>
</feature>
<comment type="subcellular location">
    <subcellularLocation>
        <location evidence="1 12">Cell outer membrane</location>
        <topology evidence="1 12">Multi-pass membrane protein</topology>
    </subcellularLocation>
</comment>
<keyword evidence="8" id="KW-0406">Ion transport</keyword>
<reference evidence="17 18" key="1">
    <citation type="submission" date="2019-07" db="EMBL/GenBank/DDBJ databases">
        <title>Thalassofilum flectens gen. nov., sp. nov., a novel moderate thermophilic anaerobe from a shallow sea hot spring in Kunashir Island (Russia), representing a new family in the order Bacteroidales, and proposal of Thalassofilacea fam. nov.</title>
        <authorList>
            <person name="Kochetkova T.V."/>
            <person name="Podosokorskaya O.A."/>
            <person name="Novikov A."/>
            <person name="Elcheninov A.G."/>
            <person name="Toshchakov S.V."/>
            <person name="Kublanov I.V."/>
        </authorList>
    </citation>
    <scope>NUCLEOTIDE SEQUENCE [LARGE SCALE GENOMIC DNA]</scope>
    <source>
        <strain evidence="17 18">38-H</strain>
    </source>
</reference>